<accession>M1BM57</accession>
<dbReference type="Gramene" id="PGSC0003DMT400048258">
    <property type="protein sequence ID" value="PGSC0003DMT400048258"/>
    <property type="gene ID" value="PGSC0003DMG402018748"/>
</dbReference>
<keyword evidence="3" id="KW-1185">Reference proteome</keyword>
<dbReference type="HOGENOM" id="CLU_000680_15_0_1"/>
<dbReference type="PROSITE" id="PS50878">
    <property type="entry name" value="RT_POL"/>
    <property type="match status" value="1"/>
</dbReference>
<dbReference type="EnsemblPlants" id="PGSC0003DMT400048258">
    <property type="protein sequence ID" value="PGSC0003DMT400048258"/>
    <property type="gene ID" value="PGSC0003DMG402018748"/>
</dbReference>
<evidence type="ECO:0000313" key="3">
    <source>
        <dbReference type="Proteomes" id="UP000011115"/>
    </source>
</evidence>
<dbReference type="InterPro" id="IPR000477">
    <property type="entry name" value="RT_dom"/>
</dbReference>
<evidence type="ECO:0000313" key="2">
    <source>
        <dbReference type="EnsemblPlants" id="PGSC0003DMT400048258"/>
    </source>
</evidence>
<evidence type="ECO:0000259" key="1">
    <source>
        <dbReference type="PROSITE" id="PS50878"/>
    </source>
</evidence>
<dbReference type="PANTHER" id="PTHR33116:SF67">
    <property type="entry name" value="REVERSE TRANSCRIPTASE"/>
    <property type="match status" value="1"/>
</dbReference>
<dbReference type="AlphaFoldDB" id="M1BM57"/>
<feature type="domain" description="Reverse transcriptase" evidence="1">
    <location>
        <begin position="1"/>
        <end position="131"/>
    </location>
</feature>
<reference evidence="2" key="2">
    <citation type="submission" date="2015-06" db="UniProtKB">
        <authorList>
            <consortium name="EnsemblPlants"/>
        </authorList>
    </citation>
    <scope>IDENTIFICATION</scope>
    <source>
        <strain evidence="2">DM1-3 516 R44</strain>
    </source>
</reference>
<dbReference type="Proteomes" id="UP000011115">
    <property type="component" value="Unassembled WGS sequence"/>
</dbReference>
<dbReference type="PaxDb" id="4113-PGSC0003DMT400048258"/>
<dbReference type="OMA" id="RCYELIS"/>
<name>M1BM57_SOLTU</name>
<proteinExistence type="predicted"/>
<dbReference type="STRING" id="4113.M1BM57"/>
<protein>
    <submittedName>
        <fullName evidence="2">Reverse transcriptase</fullName>
    </submittedName>
</protein>
<dbReference type="Pfam" id="PF00078">
    <property type="entry name" value="RVT_1"/>
    <property type="match status" value="1"/>
</dbReference>
<sequence length="423" mass="49581">MVWRLISNNWYSILVNGKSYGFFKSSRGLKQGDPLSPTLFIIAAEVLARGLNNLNDDVDFKGYGMPKWSPPINHLSYADDTILFCSGEIKSIRKMMGVLRRYENISGQMVNLNKSFFYLHDDTPLIVGMRLRRIAGIKQGSFPFIYLGCPVFYGRKRVSYFEELVKKVHSRLMMWQNKWLSYGGKYILIANVLQSMPIYLLSAMNPPKKVIEKLHKLFAGYFWSKTGGEQGKYWVAWEDMCFPRSEGGVGFRSIHDVAKALFCKLWWNFRTSTSLWSSFMWSKYCKKFHPLMVKSVGASHAWKKMIQVRDEIEHDIWWQIKAGEVSFWFDNWTKLGALYYIEEKGEIDDEIEVRELIEQGRWNIQRLRGMLSEEMVQFIVESFAPRIIEGEKDKTWWMGSSSDNFTVKSAFEGIRNKKDVNWW</sequence>
<organism evidence="2 3">
    <name type="scientific">Solanum tuberosum</name>
    <name type="common">Potato</name>
    <dbReference type="NCBI Taxonomy" id="4113"/>
    <lineage>
        <taxon>Eukaryota</taxon>
        <taxon>Viridiplantae</taxon>
        <taxon>Streptophyta</taxon>
        <taxon>Embryophyta</taxon>
        <taxon>Tracheophyta</taxon>
        <taxon>Spermatophyta</taxon>
        <taxon>Magnoliopsida</taxon>
        <taxon>eudicotyledons</taxon>
        <taxon>Gunneridae</taxon>
        <taxon>Pentapetalae</taxon>
        <taxon>asterids</taxon>
        <taxon>lamiids</taxon>
        <taxon>Solanales</taxon>
        <taxon>Solanaceae</taxon>
        <taxon>Solanoideae</taxon>
        <taxon>Solaneae</taxon>
        <taxon>Solanum</taxon>
    </lineage>
</organism>
<dbReference type="InParanoid" id="M1BM57"/>
<dbReference type="PANTHER" id="PTHR33116">
    <property type="entry name" value="REVERSE TRANSCRIPTASE ZINC-BINDING DOMAIN-CONTAINING PROTEIN-RELATED-RELATED"/>
    <property type="match status" value="1"/>
</dbReference>
<dbReference type="eggNOG" id="KOG1075">
    <property type="taxonomic scope" value="Eukaryota"/>
</dbReference>
<reference evidence="3" key="1">
    <citation type="journal article" date="2011" name="Nature">
        <title>Genome sequence and analysis of the tuber crop potato.</title>
        <authorList>
            <consortium name="The Potato Genome Sequencing Consortium"/>
        </authorList>
    </citation>
    <scope>NUCLEOTIDE SEQUENCE [LARGE SCALE GENOMIC DNA]</scope>
    <source>
        <strain evidence="3">cv. DM1-3 516 R44</strain>
    </source>
</reference>